<proteinExistence type="predicted"/>
<evidence type="ECO:0000313" key="2">
    <source>
        <dbReference type="EMBL" id="WEB44555.1"/>
    </source>
</evidence>
<evidence type="ECO:0000313" key="3">
    <source>
        <dbReference type="Proteomes" id="UP001218629"/>
    </source>
</evidence>
<reference evidence="2 3" key="1">
    <citation type="submission" date="2022-03" db="EMBL/GenBank/DDBJ databases">
        <title>Streptomyces yunnanensis P86,complete genome.</title>
        <authorList>
            <person name="Chen S."/>
            <person name="Zhang Q."/>
        </authorList>
    </citation>
    <scope>NUCLEOTIDE SEQUENCE [LARGE SCALE GENOMIC DNA]</scope>
    <source>
        <strain evidence="2 3">P86</strain>
    </source>
</reference>
<dbReference type="Proteomes" id="UP001218629">
    <property type="component" value="Chromosome"/>
</dbReference>
<name>A0ABY8AHP2_9ACTN</name>
<keyword evidence="3" id="KW-1185">Reference proteome</keyword>
<evidence type="ECO:0000256" key="1">
    <source>
        <dbReference type="SAM" id="MobiDB-lite"/>
    </source>
</evidence>
<protein>
    <recommendedName>
        <fullName evidence="4">Secreted protein</fullName>
    </recommendedName>
</protein>
<gene>
    <name evidence="2" type="ORF">MOV08_38250</name>
</gene>
<evidence type="ECO:0008006" key="4">
    <source>
        <dbReference type="Google" id="ProtNLM"/>
    </source>
</evidence>
<accession>A0ABY8AHP2</accession>
<dbReference type="RefSeq" id="WP_275310700.1">
    <property type="nucleotide sequence ID" value="NZ_CP095749.1"/>
</dbReference>
<organism evidence="2 3">
    <name type="scientific">Streptomyces yunnanensis</name>
    <dbReference type="NCBI Taxonomy" id="156453"/>
    <lineage>
        <taxon>Bacteria</taxon>
        <taxon>Bacillati</taxon>
        <taxon>Actinomycetota</taxon>
        <taxon>Actinomycetes</taxon>
        <taxon>Kitasatosporales</taxon>
        <taxon>Streptomycetaceae</taxon>
        <taxon>Streptomyces</taxon>
    </lineage>
</organism>
<sequence length="144" mass="14730">MSSTRSSRSLPWAGAVVGVLLTTLLHVLCCSHGPTETTAPRADALLYASPVTCGQLPADTHRETAAGRSAPAPDHGAHCGDLDQPTLQPPRDEGLAGPPVSAVVPLWSAGPHVGVPPSAPRRSPAQATALSDGPTRALLGVWRT</sequence>
<dbReference type="EMBL" id="CP095749">
    <property type="protein sequence ID" value="WEB44555.1"/>
    <property type="molecule type" value="Genomic_DNA"/>
</dbReference>
<feature type="region of interest" description="Disordered" evidence="1">
    <location>
        <begin position="61"/>
        <end position="103"/>
    </location>
</feature>